<comment type="caution">
    <text evidence="2">The sequence shown here is derived from an EMBL/GenBank/DDBJ whole genome shotgun (WGS) entry which is preliminary data.</text>
</comment>
<organism evidence="2 3">
    <name type="scientific">Galdieria partita</name>
    <dbReference type="NCBI Taxonomy" id="83374"/>
    <lineage>
        <taxon>Eukaryota</taxon>
        <taxon>Rhodophyta</taxon>
        <taxon>Bangiophyceae</taxon>
        <taxon>Galdieriales</taxon>
        <taxon>Galdieriaceae</taxon>
        <taxon>Galdieria</taxon>
    </lineage>
</organism>
<reference evidence="2" key="2">
    <citation type="submission" date="2022-01" db="EMBL/GenBank/DDBJ databases">
        <authorList>
            <person name="Hirooka S."/>
            <person name="Miyagishima S.Y."/>
        </authorList>
    </citation>
    <scope>NUCLEOTIDE SEQUENCE</scope>
    <source>
        <strain evidence="2">NBRC 102759</strain>
    </source>
</reference>
<evidence type="ECO:0000256" key="1">
    <source>
        <dbReference type="SAM" id="Phobius"/>
    </source>
</evidence>
<gene>
    <name evidence="2" type="ORF">GpartN1_g7548.t1</name>
</gene>
<evidence type="ECO:0000313" key="2">
    <source>
        <dbReference type="EMBL" id="GJQ15757.1"/>
    </source>
</evidence>
<keyword evidence="1" id="KW-1133">Transmembrane helix</keyword>
<keyword evidence="1" id="KW-0812">Transmembrane</keyword>
<feature type="transmembrane region" description="Helical" evidence="1">
    <location>
        <begin position="162"/>
        <end position="184"/>
    </location>
</feature>
<dbReference type="OrthoDB" id="10380100at2759"/>
<reference evidence="2" key="1">
    <citation type="journal article" date="2022" name="Proc. Natl. Acad. Sci. U.S.A.">
        <title>Life cycle and functional genomics of the unicellular red alga Galdieria for elucidating algal and plant evolution and industrial use.</title>
        <authorList>
            <person name="Hirooka S."/>
            <person name="Itabashi T."/>
            <person name="Ichinose T.M."/>
            <person name="Onuma R."/>
            <person name="Fujiwara T."/>
            <person name="Yamashita S."/>
            <person name="Jong L.W."/>
            <person name="Tomita R."/>
            <person name="Iwane A.H."/>
            <person name="Miyagishima S.Y."/>
        </authorList>
    </citation>
    <scope>NUCLEOTIDE SEQUENCE</scope>
    <source>
        <strain evidence="2">NBRC 102759</strain>
    </source>
</reference>
<dbReference type="Proteomes" id="UP001061958">
    <property type="component" value="Unassembled WGS sequence"/>
</dbReference>
<evidence type="ECO:0000313" key="3">
    <source>
        <dbReference type="Proteomes" id="UP001061958"/>
    </source>
</evidence>
<name>A0A9C7UUU0_9RHOD</name>
<proteinExistence type="predicted"/>
<dbReference type="EMBL" id="BQMJ01000074">
    <property type="protein sequence ID" value="GJQ15757.1"/>
    <property type="molecule type" value="Genomic_DNA"/>
</dbReference>
<dbReference type="AlphaFoldDB" id="A0A9C7UUU0"/>
<feature type="transmembrane region" description="Helical" evidence="1">
    <location>
        <begin position="135"/>
        <end position="156"/>
    </location>
</feature>
<sequence>MLSRNRLCFESSSFLLCNTLDIRKRLPRLAIKSLPYTVSPRLPTKYIVHRTQLRCSLWDNPDMEDLEDCRVEVIRPYSKYYVDKQIYYYKGKYYRLSDIGLGEQWYALILDDNEPTDLTPERFKGLRTIQKIKQVFQALLSFVMGAIVWAGWNILFASISTALVVVTAISFFVGIALFVIIWTITQLENKFGGK</sequence>
<accession>A0A9C7UUU0</accession>
<keyword evidence="3" id="KW-1185">Reference proteome</keyword>
<keyword evidence="1" id="KW-0472">Membrane</keyword>
<protein>
    <submittedName>
        <fullName evidence="2">Uncharacterized protein</fullName>
    </submittedName>
</protein>